<dbReference type="Proteomes" id="UP000887540">
    <property type="component" value="Unplaced"/>
</dbReference>
<sequence length="193" mass="20746">MFKLCLIFIFVESTIACGGPLTGALSTNPTFQFTFYPPVAWTYYDGTTAPTGITASCLNRGPGQWADSASALRYIRNTIQVVSYQAIAQFGISSTANFSVSSYTPPNVLIEPQTLVNGVNCSVAGTYIAQLNSVTQAVTASGIVPYTNTMTISVSNNVVAYYHSQWANFATYIQNQLSINYGVIFVGNIVITP</sequence>
<keyword evidence="1" id="KW-0732">Signal</keyword>
<accession>A0A914EPT0</accession>
<evidence type="ECO:0000313" key="2">
    <source>
        <dbReference type="Proteomes" id="UP000887540"/>
    </source>
</evidence>
<proteinExistence type="predicted"/>
<evidence type="ECO:0000256" key="1">
    <source>
        <dbReference type="SAM" id="SignalP"/>
    </source>
</evidence>
<dbReference type="AlphaFoldDB" id="A0A914EPT0"/>
<organism evidence="2 3">
    <name type="scientific">Acrobeloides nanus</name>
    <dbReference type="NCBI Taxonomy" id="290746"/>
    <lineage>
        <taxon>Eukaryota</taxon>
        <taxon>Metazoa</taxon>
        <taxon>Ecdysozoa</taxon>
        <taxon>Nematoda</taxon>
        <taxon>Chromadorea</taxon>
        <taxon>Rhabditida</taxon>
        <taxon>Tylenchina</taxon>
        <taxon>Cephalobomorpha</taxon>
        <taxon>Cephaloboidea</taxon>
        <taxon>Cephalobidae</taxon>
        <taxon>Acrobeloides</taxon>
    </lineage>
</organism>
<evidence type="ECO:0000313" key="3">
    <source>
        <dbReference type="WBParaSite" id="ACRNAN_scaffold9594.g19680.t1"/>
    </source>
</evidence>
<feature type="chain" id="PRO_5037225881" evidence="1">
    <location>
        <begin position="17"/>
        <end position="193"/>
    </location>
</feature>
<feature type="signal peptide" evidence="1">
    <location>
        <begin position="1"/>
        <end position="16"/>
    </location>
</feature>
<reference evidence="3" key="1">
    <citation type="submission" date="2022-11" db="UniProtKB">
        <authorList>
            <consortium name="WormBaseParasite"/>
        </authorList>
    </citation>
    <scope>IDENTIFICATION</scope>
</reference>
<name>A0A914EPT0_9BILA</name>
<keyword evidence="2" id="KW-1185">Reference proteome</keyword>
<protein>
    <submittedName>
        <fullName evidence="3">Uncharacterized protein</fullName>
    </submittedName>
</protein>
<dbReference type="WBParaSite" id="ACRNAN_scaffold9594.g19680.t1">
    <property type="protein sequence ID" value="ACRNAN_scaffold9594.g19680.t1"/>
    <property type="gene ID" value="ACRNAN_scaffold9594.g19680"/>
</dbReference>